<dbReference type="InterPro" id="IPR022441">
    <property type="entry name" value="Para_beta_helix_rpt-2"/>
</dbReference>
<dbReference type="SMART" id="SM00710">
    <property type="entry name" value="PbH1"/>
    <property type="match status" value="7"/>
</dbReference>
<keyword evidence="1" id="KW-0732">Signal</keyword>
<feature type="domain" description="Rhamnogalacturonase A/B/Epimerase-like pectate lyase" evidence="2">
    <location>
        <begin position="214"/>
        <end position="446"/>
    </location>
</feature>
<organism evidence="3 4">
    <name type="scientific">Saccharibacillus alkalitolerans</name>
    <dbReference type="NCBI Taxonomy" id="2705290"/>
    <lineage>
        <taxon>Bacteria</taxon>
        <taxon>Bacillati</taxon>
        <taxon>Bacillota</taxon>
        <taxon>Bacilli</taxon>
        <taxon>Bacillales</taxon>
        <taxon>Paenibacillaceae</taxon>
        <taxon>Saccharibacillus</taxon>
    </lineage>
</organism>
<dbReference type="Pfam" id="PF12708">
    <property type="entry name" value="Pect-lyase_RHGA_epim"/>
    <property type="match status" value="1"/>
</dbReference>
<dbReference type="InterPro" id="IPR024535">
    <property type="entry name" value="RHGA/B-epi-like_pectate_lyase"/>
</dbReference>
<dbReference type="InterPro" id="IPR006626">
    <property type="entry name" value="PbH1"/>
</dbReference>
<keyword evidence="4" id="KW-1185">Reference proteome</keyword>
<comment type="caution">
    <text evidence="3">The sequence shown here is derived from an EMBL/GenBank/DDBJ whole genome shotgun (WGS) entry which is preliminary data.</text>
</comment>
<dbReference type="RefSeq" id="WP_166280093.1">
    <property type="nucleotide sequence ID" value="NZ_JAAFGS010000016.1"/>
</dbReference>
<protein>
    <submittedName>
        <fullName evidence="3">Right-handed parallel beta-helix repeat-containing protein</fullName>
    </submittedName>
</protein>
<reference evidence="3 4" key="1">
    <citation type="submission" date="2020-01" db="EMBL/GenBank/DDBJ databases">
        <title>Polyphasic characterisation and genomic insights into a novel alkali tolerant bacterium VR-M41.</title>
        <authorList>
            <person name="Vemuluri V.R."/>
        </authorList>
    </citation>
    <scope>NUCLEOTIDE SEQUENCE [LARGE SCALE GENOMIC DNA]</scope>
    <source>
        <strain evidence="3 4">VR-M41</strain>
    </source>
</reference>
<sequence>MNKSKFLSGLVALSLGIGGAAVGGTSADAAAVTQTYSSSQGFGTQQQGANQWYYEKLSGTAYLDLNYDKKNNRWAAPNGYPWVSATALHPDQNFDAVRKWISPGKGTISITGSVKKGSGEGDGIAASIRKDGKKLWSSVITGTSAISPTGVSEVSVEEGTEISFVVNKRGNANHDHTLWEPDIVYTGSAGSTSPKAASTAPKAESSANAKQSAFISVLDYGAKANDSKDDYAAFVAAIDAAKATGKTVYVPAGNYMLSDILTIDGVKVKGAGKLLTTLTSTNPKRGSIDLKGSGVELSSLKHAYSTTVPRGDGANEKNSITVRGAKNFKIQDVYISKSSTAGIMVTYGSTNGTVSGNTLDSTGADGIHVTGGSSYITVENNIVRKAGDDTIAVVSYIDSDARAAHHITIRKNHVGYGSKARGIAVVGGTDVTISNNSIQDANMAGIYIAVEASYNTRNVDRITVSSNMINHTGIAEPQNHPNVLVYASQGIVDNVVFNNNTIKNGAHRGIGVWGEGIIKNVTFNKNTLINRVGAPTTFSNGKIKLNQNVGF</sequence>
<name>A0ABX0FEF9_9BACL</name>
<dbReference type="NCBIfam" id="TIGR03804">
    <property type="entry name" value="para_beta_helix"/>
    <property type="match status" value="1"/>
</dbReference>
<gene>
    <name evidence="3" type="ORF">GYN08_23120</name>
</gene>
<proteinExistence type="predicted"/>
<dbReference type="InterPro" id="IPR011050">
    <property type="entry name" value="Pectin_lyase_fold/virulence"/>
</dbReference>
<dbReference type="SUPFAM" id="SSF51126">
    <property type="entry name" value="Pectin lyase-like"/>
    <property type="match status" value="1"/>
</dbReference>
<accession>A0ABX0FEF9</accession>
<dbReference type="InterPro" id="IPR012334">
    <property type="entry name" value="Pectin_lyas_fold"/>
</dbReference>
<evidence type="ECO:0000256" key="1">
    <source>
        <dbReference type="SAM" id="SignalP"/>
    </source>
</evidence>
<evidence type="ECO:0000313" key="4">
    <source>
        <dbReference type="Proteomes" id="UP000800303"/>
    </source>
</evidence>
<evidence type="ECO:0000259" key="2">
    <source>
        <dbReference type="Pfam" id="PF12708"/>
    </source>
</evidence>
<dbReference type="Proteomes" id="UP000800303">
    <property type="component" value="Unassembled WGS sequence"/>
</dbReference>
<dbReference type="Gene3D" id="2.160.20.10">
    <property type="entry name" value="Single-stranded right-handed beta-helix, Pectin lyase-like"/>
    <property type="match status" value="1"/>
</dbReference>
<feature type="chain" id="PRO_5045617641" evidence="1">
    <location>
        <begin position="21"/>
        <end position="551"/>
    </location>
</feature>
<feature type="signal peptide" evidence="1">
    <location>
        <begin position="1"/>
        <end position="20"/>
    </location>
</feature>
<evidence type="ECO:0000313" key="3">
    <source>
        <dbReference type="EMBL" id="NGZ78192.1"/>
    </source>
</evidence>
<dbReference type="EMBL" id="JAAFGS010000016">
    <property type="protein sequence ID" value="NGZ78192.1"/>
    <property type="molecule type" value="Genomic_DNA"/>
</dbReference>